<sequence length="37" mass="3933">MLTTVLTVLGTAVALTVLVLMALSSALPDIWEAFQSR</sequence>
<proteinExistence type="predicted"/>
<protein>
    <submittedName>
        <fullName evidence="1">Uncharacterized protein</fullName>
    </submittedName>
</protein>
<gene>
    <name evidence="1" type="ORF">SAMN04489718_3387</name>
</gene>
<dbReference type="AlphaFoldDB" id="A0A1H1G3N6"/>
<reference evidence="2" key="1">
    <citation type="submission" date="2016-10" db="EMBL/GenBank/DDBJ databases">
        <authorList>
            <person name="Varghese N."/>
            <person name="Submissions S."/>
        </authorList>
    </citation>
    <scope>NUCLEOTIDE SEQUENCE [LARGE SCALE GENOMIC DNA]</scope>
    <source>
        <strain evidence="2">DSM 45459</strain>
    </source>
</reference>
<evidence type="ECO:0000313" key="1">
    <source>
        <dbReference type="EMBL" id="SDR07528.1"/>
    </source>
</evidence>
<dbReference type="Proteomes" id="UP000199301">
    <property type="component" value="Unassembled WGS sequence"/>
</dbReference>
<organism evidence="1 2">
    <name type="scientific">Actinopolyspora saharensis</name>
    <dbReference type="NCBI Taxonomy" id="995062"/>
    <lineage>
        <taxon>Bacteria</taxon>
        <taxon>Bacillati</taxon>
        <taxon>Actinomycetota</taxon>
        <taxon>Actinomycetes</taxon>
        <taxon>Actinopolysporales</taxon>
        <taxon>Actinopolysporaceae</taxon>
        <taxon>Actinopolyspora</taxon>
    </lineage>
</organism>
<accession>A0A1H1G3N6</accession>
<evidence type="ECO:0000313" key="2">
    <source>
        <dbReference type="Proteomes" id="UP000199301"/>
    </source>
</evidence>
<dbReference type="EMBL" id="FNKO01000002">
    <property type="protein sequence ID" value="SDR07528.1"/>
    <property type="molecule type" value="Genomic_DNA"/>
</dbReference>
<name>A0A1H1G3N6_9ACTN</name>
<keyword evidence="2" id="KW-1185">Reference proteome</keyword>